<dbReference type="EMBL" id="JAZHFS010000004">
    <property type="protein sequence ID" value="MEF2111888.1"/>
    <property type="molecule type" value="Genomic_DNA"/>
</dbReference>
<gene>
    <name evidence="1" type="ORF">SJI18_06135</name>
</gene>
<evidence type="ECO:0008006" key="3">
    <source>
        <dbReference type="Google" id="ProtNLM"/>
    </source>
</evidence>
<evidence type="ECO:0000313" key="2">
    <source>
        <dbReference type="Proteomes" id="UP001498469"/>
    </source>
</evidence>
<keyword evidence="2" id="KW-1185">Reference proteome</keyword>
<comment type="caution">
    <text evidence="1">The sequence shown here is derived from an EMBL/GenBank/DDBJ whole genome shotgun (WGS) entry which is preliminary data.</text>
</comment>
<accession>A0ABU7UKW5</accession>
<dbReference type="RefSeq" id="WP_216249662.1">
    <property type="nucleotide sequence ID" value="NZ_JAZHFS010000004.1"/>
</dbReference>
<sequence>MEKRLLVKSAKNGDKEALLNLIMERKNEFYKLAYVYTENKEDAMDAMENMIVMLYQQDKLR</sequence>
<evidence type="ECO:0000313" key="1">
    <source>
        <dbReference type="EMBL" id="MEF2111888.1"/>
    </source>
</evidence>
<reference evidence="1 2" key="1">
    <citation type="submission" date="2023-11" db="EMBL/GenBank/DDBJ databases">
        <title>Draft genome sequence of a psychrophilic Clostridium strain from permafrost water brine.</title>
        <authorList>
            <person name="Shcherbakova V.A."/>
            <person name="Trubitsyn V.E."/>
            <person name="Zakharyuk A.G."/>
        </authorList>
    </citation>
    <scope>NUCLEOTIDE SEQUENCE [LARGE SCALE GENOMIC DNA]</scope>
    <source>
        <strain evidence="1 2">14F</strain>
    </source>
</reference>
<dbReference type="Proteomes" id="UP001498469">
    <property type="component" value="Unassembled WGS sequence"/>
</dbReference>
<proteinExistence type="predicted"/>
<protein>
    <recommendedName>
        <fullName evidence="3">Sigma-70 region 2</fullName>
    </recommendedName>
</protein>
<organism evidence="1 2">
    <name type="scientific">Clostridium frigoriphilum</name>
    <dbReference type="NCBI Taxonomy" id="443253"/>
    <lineage>
        <taxon>Bacteria</taxon>
        <taxon>Bacillati</taxon>
        <taxon>Bacillota</taxon>
        <taxon>Clostridia</taxon>
        <taxon>Eubacteriales</taxon>
        <taxon>Clostridiaceae</taxon>
        <taxon>Clostridium</taxon>
    </lineage>
</organism>
<name>A0ABU7UKW5_9CLOT</name>